<organism evidence="3 4">
    <name type="scientific">Trametes coccinea (strain BRFM310)</name>
    <name type="common">Pycnoporus coccineus</name>
    <dbReference type="NCBI Taxonomy" id="1353009"/>
    <lineage>
        <taxon>Eukaryota</taxon>
        <taxon>Fungi</taxon>
        <taxon>Dikarya</taxon>
        <taxon>Basidiomycota</taxon>
        <taxon>Agaricomycotina</taxon>
        <taxon>Agaricomycetes</taxon>
        <taxon>Polyporales</taxon>
        <taxon>Polyporaceae</taxon>
        <taxon>Trametes</taxon>
    </lineage>
</organism>
<feature type="compositionally biased region" description="Polar residues" evidence="2">
    <location>
        <begin position="76"/>
        <end position="93"/>
    </location>
</feature>
<dbReference type="GO" id="GO:0016787">
    <property type="term" value="F:hydrolase activity"/>
    <property type="evidence" value="ECO:0007669"/>
    <property type="project" value="UniProtKB-KW"/>
</dbReference>
<accession>A0A1Y2IL07</accession>
<name>A0A1Y2IL07_TRAC3</name>
<keyword evidence="1" id="KW-0175">Coiled coil</keyword>
<protein>
    <submittedName>
        <fullName evidence="3">Alpha/beta-hydrolase</fullName>
    </submittedName>
</protein>
<dbReference type="Proteomes" id="UP000193067">
    <property type="component" value="Unassembled WGS sequence"/>
</dbReference>
<proteinExistence type="predicted"/>
<dbReference type="AlphaFoldDB" id="A0A1Y2IL07"/>
<reference evidence="3 4" key="1">
    <citation type="journal article" date="2015" name="Biotechnol. Biofuels">
        <title>Enhanced degradation of softwood versus hardwood by the white-rot fungus Pycnoporus coccineus.</title>
        <authorList>
            <person name="Couturier M."/>
            <person name="Navarro D."/>
            <person name="Chevret D."/>
            <person name="Henrissat B."/>
            <person name="Piumi F."/>
            <person name="Ruiz-Duenas F.J."/>
            <person name="Martinez A.T."/>
            <person name="Grigoriev I.V."/>
            <person name="Riley R."/>
            <person name="Lipzen A."/>
            <person name="Berrin J.G."/>
            <person name="Master E.R."/>
            <person name="Rosso M.N."/>
        </authorList>
    </citation>
    <scope>NUCLEOTIDE SEQUENCE [LARGE SCALE GENOMIC DNA]</scope>
    <source>
        <strain evidence="3 4">BRFM310</strain>
    </source>
</reference>
<dbReference type="Pfam" id="PF10454">
    <property type="entry name" value="DUF2458"/>
    <property type="match status" value="1"/>
</dbReference>
<sequence>MSSSNINDTNAIQAILDRLRSSEAWQRAVAANAALAAGAVETQTDANSALVQAETDNAAGSLGGTPLYAPPEDHNTSPQGLDASTTLGPASTNTQSVASLLSQLQASRTSRTPGSKQPAYAPSPAGSPEFPGPVAALPSSSTDIIASSATTVASAPRALPPRQDLRNCTFQQALPHIARLSEDAGFLKALTAMRAEQADLERQLWKERREIQRKHEERVKTARTKASIIGAGLTQYEADTMTDSFRAELAKFDRERVLPAWDALLTKQQAALESLGVPAMFPTTQTADRESQLADLVARLIVSIETSLGHTTLNTTACLGGDVLGARAARRPDSVRRFRSIIAVVVRPVPICAQRPLHITITMPYVDLIASDDYAAIWYNTNAPGANVSGFDPNKPTLVMLHPLFLDSSWTHPQLDDPRLNSNFNIIVFDTRSTGKSLYRPSGRFDLWVTAADLAHCFYHLRLPAAHIFAPELFSWTALRFAALFPELCLSVTLCNVTPQTELKSVFEAFEELCHLWCYAEDLESFETACKELINCYAIDAHPDLVDELVAFWEVHYPPFRRQLSVTNVNLVLNAERSSTHPIEYAHQLRQALINVPGGAQMFNVKASHGYLSILSSSIVNQVLNKFLTRQPPARSDLDPPAIPLADRMRMALAQLAEWQDDPSIADQDPLSPLSFSCVTEEVRKSQDEIYTIYAEGTDTAFSPLAPDGRPLRKYSERKAEHWLDSSADGFSYSSTPVPLPWLSASLTALRADVKQFQDRISEKNRSKRRPGQRPGPGSGNGTGGGGGGGAVLPEGPYFAPSEPITQEMQQVARMRRVTALPTNTADKHVIKGSMAKVIASGNGTSLPRRLLR</sequence>
<feature type="region of interest" description="Disordered" evidence="2">
    <location>
        <begin position="61"/>
        <end position="133"/>
    </location>
</feature>
<feature type="region of interest" description="Disordered" evidence="2">
    <location>
        <begin position="758"/>
        <end position="801"/>
    </location>
</feature>
<evidence type="ECO:0000313" key="3">
    <source>
        <dbReference type="EMBL" id="OSD01818.1"/>
    </source>
</evidence>
<keyword evidence="3" id="KW-0378">Hydrolase</keyword>
<dbReference type="InterPro" id="IPR029058">
    <property type="entry name" value="AB_hydrolase_fold"/>
</dbReference>
<keyword evidence="4" id="KW-1185">Reference proteome</keyword>
<feature type="coiled-coil region" evidence="1">
    <location>
        <begin position="190"/>
        <end position="217"/>
    </location>
</feature>
<evidence type="ECO:0000313" key="4">
    <source>
        <dbReference type="Proteomes" id="UP000193067"/>
    </source>
</evidence>
<dbReference type="OrthoDB" id="19657at2759"/>
<evidence type="ECO:0000256" key="2">
    <source>
        <dbReference type="SAM" id="MobiDB-lite"/>
    </source>
</evidence>
<dbReference type="EMBL" id="KZ084109">
    <property type="protein sequence ID" value="OSD01818.1"/>
    <property type="molecule type" value="Genomic_DNA"/>
</dbReference>
<feature type="compositionally biased region" description="Gly residues" evidence="2">
    <location>
        <begin position="775"/>
        <end position="791"/>
    </location>
</feature>
<evidence type="ECO:0000256" key="1">
    <source>
        <dbReference type="SAM" id="Coils"/>
    </source>
</evidence>
<dbReference type="Gene3D" id="3.40.50.1820">
    <property type="entry name" value="alpha/beta hydrolase"/>
    <property type="match status" value="1"/>
</dbReference>
<gene>
    <name evidence="3" type="ORF">PYCCODRAFT_1445517</name>
</gene>
<feature type="compositionally biased region" description="Low complexity" evidence="2">
    <location>
        <begin position="94"/>
        <end position="111"/>
    </location>
</feature>
<dbReference type="SUPFAM" id="SSF53474">
    <property type="entry name" value="alpha/beta-Hydrolases"/>
    <property type="match status" value="1"/>
</dbReference>
<dbReference type="InterPro" id="IPR018858">
    <property type="entry name" value="DUF2458"/>
</dbReference>